<dbReference type="InterPro" id="IPR032675">
    <property type="entry name" value="LRR_dom_sf"/>
</dbReference>
<organism evidence="4 5">
    <name type="scientific">Lactuca sativa</name>
    <name type="common">Garden lettuce</name>
    <dbReference type="NCBI Taxonomy" id="4236"/>
    <lineage>
        <taxon>Eukaryota</taxon>
        <taxon>Viridiplantae</taxon>
        <taxon>Streptophyta</taxon>
        <taxon>Embryophyta</taxon>
        <taxon>Tracheophyta</taxon>
        <taxon>Spermatophyta</taxon>
        <taxon>Magnoliopsida</taxon>
        <taxon>eudicotyledons</taxon>
        <taxon>Gunneridae</taxon>
        <taxon>Pentapetalae</taxon>
        <taxon>asterids</taxon>
        <taxon>campanulids</taxon>
        <taxon>Asterales</taxon>
        <taxon>Asteraceae</taxon>
        <taxon>Cichorioideae</taxon>
        <taxon>Cichorieae</taxon>
        <taxon>Lactucinae</taxon>
        <taxon>Lactuca</taxon>
    </lineage>
</organism>
<comment type="caution">
    <text evidence="4">The sequence shown here is derived from an EMBL/GenBank/DDBJ whole genome shotgun (WGS) entry which is preliminary data.</text>
</comment>
<evidence type="ECO:0000313" key="5">
    <source>
        <dbReference type="Proteomes" id="UP000235145"/>
    </source>
</evidence>
<accession>A0A9R1UPL3</accession>
<gene>
    <name evidence="4" type="ORF">LSAT_V11C800407850</name>
</gene>
<keyword evidence="2" id="KW-0677">Repeat</keyword>
<dbReference type="AlphaFoldDB" id="A0A9R1UPL3"/>
<dbReference type="SUPFAM" id="SSF52058">
    <property type="entry name" value="L domain-like"/>
    <property type="match status" value="1"/>
</dbReference>
<evidence type="ECO:0000313" key="4">
    <source>
        <dbReference type="EMBL" id="KAJ0190616.1"/>
    </source>
</evidence>
<sequence>MELHNVNNLIRTPDFDGIPNLERFRLSQCPTIKEIHPSIGCLKRLVFLSVEHCFSLEMFPPITRLKILETLTFTGCPELFKLSEIQPLNMDNFPHLHLDTSDTEVKKLQKDLTGLRLFQNGLRELVLSYCNLRDKDMSTAAWDLPNLGKLDLRSNEFSQLNFSCLQLPRVKMLDVSDRCTSLESFGDISNCKWLWKVSLLRNNKLGGDKLLHSMLQGHAIEDYYISVTIQPQIPKGFVSRLFKGNTFTQHLPNDWYDDFCGFLICIVTKLPCPRVNIIIKQEADEDSRSEVWEESDNEELEPKYDETSISVGYVSFNKLKHTAFLNSSYNMITFSIDDMGQQSYAAASYVGGELVPRGNEGDDQVQTADGSEFWDKENEDGSNTFTIQQHDSKSSIEILWQHYGDRLSNTVRQLFQGSGIS</sequence>
<dbReference type="PANTHER" id="PTHR16083">
    <property type="entry name" value="LEUCINE RICH REPEAT CONTAINING PROTEIN"/>
    <property type="match status" value="1"/>
</dbReference>
<dbReference type="InterPro" id="IPR045344">
    <property type="entry name" value="C-JID"/>
</dbReference>
<dbReference type="EMBL" id="NBSK02000008">
    <property type="protein sequence ID" value="KAJ0190616.1"/>
    <property type="molecule type" value="Genomic_DNA"/>
</dbReference>
<dbReference type="Pfam" id="PF20160">
    <property type="entry name" value="C-JID"/>
    <property type="match status" value="1"/>
</dbReference>
<reference evidence="4 5" key="1">
    <citation type="journal article" date="2017" name="Nat. Commun.">
        <title>Genome assembly with in vitro proximity ligation data and whole-genome triplication in lettuce.</title>
        <authorList>
            <person name="Reyes-Chin-Wo S."/>
            <person name="Wang Z."/>
            <person name="Yang X."/>
            <person name="Kozik A."/>
            <person name="Arikit S."/>
            <person name="Song C."/>
            <person name="Xia L."/>
            <person name="Froenicke L."/>
            <person name="Lavelle D.O."/>
            <person name="Truco M.J."/>
            <person name="Xia R."/>
            <person name="Zhu S."/>
            <person name="Xu C."/>
            <person name="Xu H."/>
            <person name="Xu X."/>
            <person name="Cox K."/>
            <person name="Korf I."/>
            <person name="Meyers B.C."/>
            <person name="Michelmore R.W."/>
        </authorList>
    </citation>
    <scope>NUCLEOTIDE SEQUENCE [LARGE SCALE GENOMIC DNA]</scope>
    <source>
        <strain evidence="5">cv. Salinas</strain>
        <tissue evidence="4">Seedlings</tissue>
    </source>
</reference>
<protein>
    <recommendedName>
        <fullName evidence="3">C-JID domain-containing protein</fullName>
    </recommendedName>
</protein>
<dbReference type="PANTHER" id="PTHR16083:SF25">
    <property type="entry name" value="C-JID DOMAIN-CONTAINING PROTEIN"/>
    <property type="match status" value="1"/>
</dbReference>
<proteinExistence type="predicted"/>
<dbReference type="Proteomes" id="UP000235145">
    <property type="component" value="Unassembled WGS sequence"/>
</dbReference>
<evidence type="ECO:0000259" key="3">
    <source>
        <dbReference type="Pfam" id="PF20160"/>
    </source>
</evidence>
<evidence type="ECO:0000256" key="2">
    <source>
        <dbReference type="ARBA" id="ARBA00022737"/>
    </source>
</evidence>
<dbReference type="Gene3D" id="3.80.10.10">
    <property type="entry name" value="Ribonuclease Inhibitor"/>
    <property type="match status" value="2"/>
</dbReference>
<evidence type="ECO:0000256" key="1">
    <source>
        <dbReference type="ARBA" id="ARBA00022614"/>
    </source>
</evidence>
<feature type="domain" description="C-JID" evidence="3">
    <location>
        <begin position="232"/>
        <end position="323"/>
    </location>
</feature>
<name>A0A9R1UPL3_LACSA</name>
<keyword evidence="5" id="KW-1185">Reference proteome</keyword>
<keyword evidence="1" id="KW-0433">Leucine-rich repeat</keyword>